<gene>
    <name evidence="3" type="ORF">NE857_30130</name>
</gene>
<feature type="region of interest" description="Disordered" evidence="1">
    <location>
        <begin position="1"/>
        <end position="25"/>
    </location>
</feature>
<accession>A0ABY5D666</accession>
<evidence type="ECO:0000259" key="2">
    <source>
        <dbReference type="PROSITE" id="PS50531"/>
    </source>
</evidence>
<protein>
    <recommendedName>
        <fullName evidence="2">HTH IS21-type domain-containing protein</fullName>
    </recommendedName>
</protein>
<dbReference type="InterPro" id="IPR017894">
    <property type="entry name" value="HTH_IS21_transposase_type"/>
</dbReference>
<organism evidence="3 4">
    <name type="scientific">Nocardiopsis exhalans</name>
    <dbReference type="NCBI Taxonomy" id="163604"/>
    <lineage>
        <taxon>Bacteria</taxon>
        <taxon>Bacillati</taxon>
        <taxon>Actinomycetota</taxon>
        <taxon>Actinomycetes</taxon>
        <taxon>Streptosporangiales</taxon>
        <taxon>Nocardiopsidaceae</taxon>
        <taxon>Nocardiopsis</taxon>
    </lineage>
</organism>
<keyword evidence="4" id="KW-1185">Reference proteome</keyword>
<reference evidence="3" key="1">
    <citation type="submission" date="2022-06" db="EMBL/GenBank/DDBJ databases">
        <authorList>
            <person name="Ping M."/>
        </authorList>
    </citation>
    <scope>NUCLEOTIDE SEQUENCE</scope>
    <source>
        <strain evidence="3">JCM11759T</strain>
    </source>
</reference>
<dbReference type="RefSeq" id="WP_254418679.1">
    <property type="nucleotide sequence ID" value="NZ_BAAAJB010000092.1"/>
</dbReference>
<sequence length="194" mass="22422">MRKDVASHSTCWAKAGPLRQKPDRRESTIERWHHVRDLLKKGVGLLECARRLNLSLNTIKRYTRIGEPDRLRRAPQYRPSLVDPYRDHLRRRREKEPAVPVQQLFVEISRLGYQDSLNLLCKYINQGRLDSDREAFPPKAFSELLLAHPDQLTPEQAQTLTDLTRACAEMARLADHIGGFAKLLEPEPGTMPRP</sequence>
<evidence type="ECO:0000313" key="4">
    <source>
        <dbReference type="Proteomes" id="UP001055940"/>
    </source>
</evidence>
<dbReference type="PROSITE" id="PS50531">
    <property type="entry name" value="HTH_IS21"/>
    <property type="match status" value="1"/>
</dbReference>
<name>A0ABY5D666_9ACTN</name>
<feature type="domain" description="HTH IS21-type" evidence="2">
    <location>
        <begin position="30"/>
        <end position="93"/>
    </location>
</feature>
<evidence type="ECO:0000313" key="3">
    <source>
        <dbReference type="EMBL" id="USY19455.1"/>
    </source>
</evidence>
<dbReference type="EMBL" id="CP099837">
    <property type="protein sequence ID" value="USY19455.1"/>
    <property type="molecule type" value="Genomic_DNA"/>
</dbReference>
<dbReference type="Proteomes" id="UP001055940">
    <property type="component" value="Chromosome"/>
</dbReference>
<proteinExistence type="predicted"/>
<evidence type="ECO:0000256" key="1">
    <source>
        <dbReference type="SAM" id="MobiDB-lite"/>
    </source>
</evidence>